<dbReference type="AlphaFoldDB" id="A0A0C3DG55"/>
<proteinExistence type="predicted"/>
<reference evidence="1 2" key="1">
    <citation type="submission" date="2014-04" db="EMBL/GenBank/DDBJ databases">
        <authorList>
            <consortium name="DOE Joint Genome Institute"/>
            <person name="Kuo A."/>
            <person name="Kohler A."/>
            <person name="Nagy L.G."/>
            <person name="Floudas D."/>
            <person name="Copeland A."/>
            <person name="Barry K.W."/>
            <person name="Cichocki N."/>
            <person name="Veneault-Fourrey C."/>
            <person name="LaButti K."/>
            <person name="Lindquist E.A."/>
            <person name="Lipzen A."/>
            <person name="Lundell T."/>
            <person name="Morin E."/>
            <person name="Murat C."/>
            <person name="Sun H."/>
            <person name="Tunlid A."/>
            <person name="Henrissat B."/>
            <person name="Grigoriev I.V."/>
            <person name="Hibbett D.S."/>
            <person name="Martin F."/>
            <person name="Nordberg H.P."/>
            <person name="Cantor M.N."/>
            <person name="Hua S.X."/>
        </authorList>
    </citation>
    <scope>NUCLEOTIDE SEQUENCE [LARGE SCALE GENOMIC DNA]</scope>
    <source>
        <strain evidence="1 2">Foug A</strain>
    </source>
</reference>
<sequence>MCARIVARRPNCDPLSPQSVSYIPNPRAGTTVSWSKSRAQVLRTLQVRRSCGRLTSFNTARVIAIALVKSPNSAQDHRPPKQNRPPRYLHCKCQKSTDRVSGITSQHGYNHPSGCERFLADKRRLFKTSMAPKSTALTLAY</sequence>
<organism evidence="1 2">
    <name type="scientific">Scleroderma citrinum Foug A</name>
    <dbReference type="NCBI Taxonomy" id="1036808"/>
    <lineage>
        <taxon>Eukaryota</taxon>
        <taxon>Fungi</taxon>
        <taxon>Dikarya</taxon>
        <taxon>Basidiomycota</taxon>
        <taxon>Agaricomycotina</taxon>
        <taxon>Agaricomycetes</taxon>
        <taxon>Agaricomycetidae</taxon>
        <taxon>Boletales</taxon>
        <taxon>Sclerodermatineae</taxon>
        <taxon>Sclerodermataceae</taxon>
        <taxon>Scleroderma</taxon>
    </lineage>
</organism>
<evidence type="ECO:0000313" key="1">
    <source>
        <dbReference type="EMBL" id="KIM55061.1"/>
    </source>
</evidence>
<name>A0A0C3DG55_9AGAM</name>
<gene>
    <name evidence="1" type="ORF">SCLCIDRAFT_318672</name>
</gene>
<keyword evidence="2" id="KW-1185">Reference proteome</keyword>
<accession>A0A0C3DG55</accession>
<protein>
    <submittedName>
        <fullName evidence="1">Uncharacterized protein</fullName>
    </submittedName>
</protein>
<dbReference type="Proteomes" id="UP000053989">
    <property type="component" value="Unassembled WGS sequence"/>
</dbReference>
<dbReference type="InParanoid" id="A0A0C3DG55"/>
<dbReference type="EMBL" id="KN822142">
    <property type="protein sequence ID" value="KIM55061.1"/>
    <property type="molecule type" value="Genomic_DNA"/>
</dbReference>
<evidence type="ECO:0000313" key="2">
    <source>
        <dbReference type="Proteomes" id="UP000053989"/>
    </source>
</evidence>
<dbReference type="HOGENOM" id="CLU_1826438_0_0_1"/>
<reference evidence="2" key="2">
    <citation type="submission" date="2015-01" db="EMBL/GenBank/DDBJ databases">
        <title>Evolutionary Origins and Diversification of the Mycorrhizal Mutualists.</title>
        <authorList>
            <consortium name="DOE Joint Genome Institute"/>
            <consortium name="Mycorrhizal Genomics Consortium"/>
            <person name="Kohler A."/>
            <person name="Kuo A."/>
            <person name="Nagy L.G."/>
            <person name="Floudas D."/>
            <person name="Copeland A."/>
            <person name="Barry K.W."/>
            <person name="Cichocki N."/>
            <person name="Veneault-Fourrey C."/>
            <person name="LaButti K."/>
            <person name="Lindquist E.A."/>
            <person name="Lipzen A."/>
            <person name="Lundell T."/>
            <person name="Morin E."/>
            <person name="Murat C."/>
            <person name="Riley R."/>
            <person name="Ohm R."/>
            <person name="Sun H."/>
            <person name="Tunlid A."/>
            <person name="Henrissat B."/>
            <person name="Grigoriev I.V."/>
            <person name="Hibbett D.S."/>
            <person name="Martin F."/>
        </authorList>
    </citation>
    <scope>NUCLEOTIDE SEQUENCE [LARGE SCALE GENOMIC DNA]</scope>
    <source>
        <strain evidence="2">Foug A</strain>
    </source>
</reference>